<dbReference type="Proteomes" id="UP001500831">
    <property type="component" value="Unassembled WGS sequence"/>
</dbReference>
<comment type="caution">
    <text evidence="2">The sequence shown here is derived from an EMBL/GenBank/DDBJ whole genome shotgun (WGS) entry which is preliminary data.</text>
</comment>
<reference evidence="2 3" key="1">
    <citation type="journal article" date="2019" name="Int. J. Syst. Evol. Microbiol.">
        <title>The Global Catalogue of Microorganisms (GCM) 10K type strain sequencing project: providing services to taxonomists for standard genome sequencing and annotation.</title>
        <authorList>
            <consortium name="The Broad Institute Genomics Platform"/>
            <consortium name="The Broad Institute Genome Sequencing Center for Infectious Disease"/>
            <person name="Wu L."/>
            <person name="Ma J."/>
        </authorList>
    </citation>
    <scope>NUCLEOTIDE SEQUENCE [LARGE SCALE GENOMIC DNA]</scope>
    <source>
        <strain evidence="2 3">JCM 6242</strain>
    </source>
</reference>
<dbReference type="Pfam" id="PF00296">
    <property type="entry name" value="Bac_luciferase"/>
    <property type="match status" value="1"/>
</dbReference>
<accession>A0ABN3WC38</accession>
<evidence type="ECO:0000313" key="2">
    <source>
        <dbReference type="EMBL" id="GAA2909095.1"/>
    </source>
</evidence>
<dbReference type="PANTHER" id="PTHR30011:SF32">
    <property type="entry name" value="CONSERVED PROTEIN"/>
    <property type="match status" value="1"/>
</dbReference>
<organism evidence="2 3">
    <name type="scientific">Streptosporangium fragile</name>
    <dbReference type="NCBI Taxonomy" id="46186"/>
    <lineage>
        <taxon>Bacteria</taxon>
        <taxon>Bacillati</taxon>
        <taxon>Actinomycetota</taxon>
        <taxon>Actinomycetes</taxon>
        <taxon>Streptosporangiales</taxon>
        <taxon>Streptosporangiaceae</taxon>
        <taxon>Streptosporangium</taxon>
    </lineage>
</organism>
<evidence type="ECO:0000259" key="1">
    <source>
        <dbReference type="Pfam" id="PF00296"/>
    </source>
</evidence>
<sequence>MRLGVTMFATDLSMPVTELARAVEERGFASLYLPEHTHIPVSRRTPPAAGQDVLPEEYRRTLDPLVALSHAAAVTGRISLGTGILLAAQREPIVTAKAVATLDHLSGGRVVLGVGFGWNVEEVEDHCGPGGFRSRRDIAREHVLAMKALWSRDVAGFDGRHVAFEPSWSWPKPVSGPPVYLGGAAGPKLFAHIAEYADGWMPIGGRGVRAALPALREACEKAGREPARVIPFGTRPGAEKLDYYAGLGIEEVVLDLPSAPADRVLRVLDEYAAFLPRFLPR</sequence>
<dbReference type="InterPro" id="IPR011251">
    <property type="entry name" value="Luciferase-like_dom"/>
</dbReference>
<feature type="domain" description="Luciferase-like" evidence="1">
    <location>
        <begin position="16"/>
        <end position="229"/>
    </location>
</feature>
<dbReference type="EMBL" id="BAAAVI010000098">
    <property type="protein sequence ID" value="GAA2909095.1"/>
    <property type="molecule type" value="Genomic_DNA"/>
</dbReference>
<gene>
    <name evidence="2" type="ORF">GCM10010517_75540</name>
</gene>
<dbReference type="Gene3D" id="3.20.20.30">
    <property type="entry name" value="Luciferase-like domain"/>
    <property type="match status" value="1"/>
</dbReference>
<dbReference type="InterPro" id="IPR036661">
    <property type="entry name" value="Luciferase-like_sf"/>
</dbReference>
<dbReference type="NCBIfam" id="TIGR03619">
    <property type="entry name" value="F420_Rv2161c"/>
    <property type="match status" value="1"/>
</dbReference>
<protein>
    <submittedName>
        <fullName evidence="2">LLM class F420-dependent oxidoreductase</fullName>
    </submittedName>
</protein>
<proteinExistence type="predicted"/>
<dbReference type="PANTHER" id="PTHR30011">
    <property type="entry name" value="ALKANESULFONATE MONOOXYGENASE-RELATED"/>
    <property type="match status" value="1"/>
</dbReference>
<evidence type="ECO:0000313" key="3">
    <source>
        <dbReference type="Proteomes" id="UP001500831"/>
    </source>
</evidence>
<dbReference type="RefSeq" id="WP_344981518.1">
    <property type="nucleotide sequence ID" value="NZ_BAAAVI010000098.1"/>
</dbReference>
<name>A0ABN3WC38_9ACTN</name>
<keyword evidence="3" id="KW-1185">Reference proteome</keyword>
<dbReference type="InterPro" id="IPR051260">
    <property type="entry name" value="Diverse_substr_monoxygenases"/>
</dbReference>
<dbReference type="SUPFAM" id="SSF51679">
    <property type="entry name" value="Bacterial luciferase-like"/>
    <property type="match status" value="1"/>
</dbReference>
<dbReference type="InterPro" id="IPR019921">
    <property type="entry name" value="Lucif-like_OxRdtase_Rv2161c"/>
</dbReference>